<dbReference type="GO" id="GO:0005524">
    <property type="term" value="F:ATP binding"/>
    <property type="evidence" value="ECO:0007669"/>
    <property type="project" value="UniProtKB-UniRule"/>
</dbReference>
<evidence type="ECO:0000256" key="3">
    <source>
        <dbReference type="ARBA" id="ARBA00022806"/>
    </source>
</evidence>
<dbReference type="EMBL" id="FNAO01000001">
    <property type="protein sequence ID" value="SDD66994.1"/>
    <property type="molecule type" value="Genomic_DNA"/>
</dbReference>
<evidence type="ECO:0000259" key="10">
    <source>
        <dbReference type="PROSITE" id="PS51198"/>
    </source>
</evidence>
<keyword evidence="11" id="KW-0540">Nuclease</keyword>
<evidence type="ECO:0000256" key="1">
    <source>
        <dbReference type="ARBA" id="ARBA00022741"/>
    </source>
</evidence>
<comment type="catalytic activity">
    <reaction evidence="6">
        <text>Couples ATP hydrolysis with the unwinding of duplex DNA by translocating in the 3'-5' direction.</text>
        <dbReference type="EC" id="5.6.2.4"/>
    </reaction>
</comment>
<evidence type="ECO:0000256" key="7">
    <source>
        <dbReference type="ARBA" id="ARBA00034808"/>
    </source>
</evidence>
<keyword evidence="2 9" id="KW-0378">Hydrolase</keyword>
<evidence type="ECO:0000256" key="8">
    <source>
        <dbReference type="ARBA" id="ARBA00048988"/>
    </source>
</evidence>
<evidence type="ECO:0000256" key="2">
    <source>
        <dbReference type="ARBA" id="ARBA00022801"/>
    </source>
</evidence>
<evidence type="ECO:0000256" key="9">
    <source>
        <dbReference type="PROSITE-ProRule" id="PRU00560"/>
    </source>
</evidence>
<dbReference type="RefSeq" id="WP_245726421.1">
    <property type="nucleotide sequence ID" value="NZ_FNAO01000001.1"/>
</dbReference>
<dbReference type="GO" id="GO:0004527">
    <property type="term" value="F:exonuclease activity"/>
    <property type="evidence" value="ECO:0007669"/>
    <property type="project" value="UniProtKB-KW"/>
</dbReference>
<gene>
    <name evidence="11" type="ORF">SAMN05421636_101366</name>
</gene>
<accession>A0A1G6WMG8</accession>
<dbReference type="AlphaFoldDB" id="A0A1G6WMG8"/>
<dbReference type="GO" id="GO:0043138">
    <property type="term" value="F:3'-5' DNA helicase activity"/>
    <property type="evidence" value="ECO:0007669"/>
    <property type="project" value="UniProtKB-EC"/>
</dbReference>
<dbReference type="SUPFAM" id="SSF52540">
    <property type="entry name" value="P-loop containing nucleoside triphosphate hydrolases"/>
    <property type="match status" value="1"/>
</dbReference>
<dbReference type="GO" id="GO:0016887">
    <property type="term" value="F:ATP hydrolysis activity"/>
    <property type="evidence" value="ECO:0007669"/>
    <property type="project" value="RHEA"/>
</dbReference>
<dbReference type="InterPro" id="IPR000212">
    <property type="entry name" value="DNA_helicase_UvrD/REP"/>
</dbReference>
<evidence type="ECO:0000256" key="6">
    <source>
        <dbReference type="ARBA" id="ARBA00034617"/>
    </source>
</evidence>
<keyword evidence="1 9" id="KW-0547">Nucleotide-binding</keyword>
<dbReference type="EC" id="5.6.2.4" evidence="7"/>
<dbReference type="PANTHER" id="PTHR11070:SF67">
    <property type="entry name" value="DNA 3'-5' HELICASE"/>
    <property type="match status" value="1"/>
</dbReference>
<keyword evidence="11" id="KW-0269">Exonuclease</keyword>
<dbReference type="GO" id="GO:0003677">
    <property type="term" value="F:DNA binding"/>
    <property type="evidence" value="ECO:0007669"/>
    <property type="project" value="InterPro"/>
</dbReference>
<reference evidence="11 12" key="1">
    <citation type="submission" date="2016-10" db="EMBL/GenBank/DDBJ databases">
        <authorList>
            <person name="de Groot N.N."/>
        </authorList>
    </citation>
    <scope>NUCLEOTIDE SEQUENCE [LARGE SCALE GENOMIC DNA]</scope>
    <source>
        <strain evidence="11 12">DSM 23421</strain>
    </source>
</reference>
<dbReference type="PROSITE" id="PS51198">
    <property type="entry name" value="UVRD_HELICASE_ATP_BIND"/>
    <property type="match status" value="1"/>
</dbReference>
<comment type="catalytic activity">
    <reaction evidence="8">
        <text>ATP + H2O = ADP + phosphate + H(+)</text>
        <dbReference type="Rhea" id="RHEA:13065"/>
        <dbReference type="ChEBI" id="CHEBI:15377"/>
        <dbReference type="ChEBI" id="CHEBI:15378"/>
        <dbReference type="ChEBI" id="CHEBI:30616"/>
        <dbReference type="ChEBI" id="CHEBI:43474"/>
        <dbReference type="ChEBI" id="CHEBI:456216"/>
        <dbReference type="EC" id="5.6.2.4"/>
    </reaction>
</comment>
<dbReference type="GO" id="GO:0005829">
    <property type="term" value="C:cytosol"/>
    <property type="evidence" value="ECO:0007669"/>
    <property type="project" value="TreeGrafter"/>
</dbReference>
<dbReference type="InterPro" id="IPR014017">
    <property type="entry name" value="DNA_helicase_UvrD-like_C"/>
</dbReference>
<keyword evidence="12" id="KW-1185">Reference proteome</keyword>
<dbReference type="PANTHER" id="PTHR11070">
    <property type="entry name" value="UVRD / RECB / PCRA DNA HELICASE FAMILY MEMBER"/>
    <property type="match status" value="1"/>
</dbReference>
<dbReference type="Gene3D" id="3.40.50.300">
    <property type="entry name" value="P-loop containing nucleotide triphosphate hydrolases"/>
    <property type="match status" value="4"/>
</dbReference>
<feature type="binding site" evidence="9">
    <location>
        <begin position="26"/>
        <end position="33"/>
    </location>
    <ligand>
        <name>ATP</name>
        <dbReference type="ChEBI" id="CHEBI:30616"/>
    </ligand>
</feature>
<dbReference type="Pfam" id="PF13361">
    <property type="entry name" value="UvrD_C"/>
    <property type="match status" value="1"/>
</dbReference>
<organism evidence="11 12">
    <name type="scientific">Pricia antarctica</name>
    <dbReference type="NCBI Taxonomy" id="641691"/>
    <lineage>
        <taxon>Bacteria</taxon>
        <taxon>Pseudomonadati</taxon>
        <taxon>Bacteroidota</taxon>
        <taxon>Flavobacteriia</taxon>
        <taxon>Flavobacteriales</taxon>
        <taxon>Flavobacteriaceae</taxon>
        <taxon>Pricia</taxon>
    </lineage>
</organism>
<keyword evidence="4 9" id="KW-0067">ATP-binding</keyword>
<evidence type="ECO:0000256" key="5">
    <source>
        <dbReference type="ARBA" id="ARBA00023235"/>
    </source>
</evidence>
<protein>
    <recommendedName>
        <fullName evidence="7">DNA 3'-5' helicase</fullName>
        <ecNumber evidence="7">5.6.2.4</ecNumber>
    </recommendedName>
</protein>
<dbReference type="Pfam" id="PF00580">
    <property type="entry name" value="UvrD-helicase"/>
    <property type="match status" value="1"/>
</dbReference>
<evidence type="ECO:0000256" key="4">
    <source>
        <dbReference type="ARBA" id="ARBA00022840"/>
    </source>
</evidence>
<dbReference type="InterPro" id="IPR014016">
    <property type="entry name" value="UvrD-like_ATP-bd"/>
</dbReference>
<feature type="domain" description="UvrD-like helicase ATP-binding" evidence="10">
    <location>
        <begin position="5"/>
        <end position="483"/>
    </location>
</feature>
<keyword evidence="3 9" id="KW-0347">Helicase</keyword>
<proteinExistence type="predicted"/>
<keyword evidence="5" id="KW-0413">Isomerase</keyword>
<sequence>MLRTVIESVFCVKKHLQDAPFKIYNASAGSGKTHTLTKAYLKIALSSAGRFKKILAITFTNKAVNEMKHRILDSLYQFGNIDDPKNAPPLFHDLMKELQIDARALRQRSKSTLKEILHNYAFFDISTIDRFTHRLIRTFAKDLKLPQNFEVVLDTDLLLDEAVARLVYKAGTNKKLTKVLLDFALEKIDDDKSWDIGLDLFNIGKLLFNETHTQHLEKLKDKGIDDFLGLKGILRKRAKALKERLVDTASQTLRVIEEEGLETSDFTGSYFPKFLIKIADGDLNMDFSAAWKQNFETVTLYNKSAPEKVKATLDRLHSEFTIVFNALQTGYYELAFLKNAYNNIVPLTVLNAIQHEVKTLQSENDQLSISEFNTLISKEIKNQPAPFIYERLGEKYRHYFVDEFQDTSTLQWNNLVPLIANALESEDMQGRRGSLFLVGDAKQAIYRWRGGRAEQFLNLANGVENPFVATPKTEFLPINYRSHEEVIKFNNDFFTATSPFLNNELYNTLFVEGNRQGYNPKKGGKVQLSFIEKDQEEDKNGLYCEEVLKTIRSVIEKNYSYDSVCILVRGKKEGVVLADFLAHREIPTISSESLLLNSSDKVRFLAHVLAYSEDVKNLEVAYGILSFLSAEKKDRHSFIFDNLRQIAKLLKADYGFDLHVLQQISVYDGMELAIKQFDLAPKSDAYLTYFMDVVLEVEQKKGTGIQTFLSHWEKKKDRLCISAPDNIDAVRIMTIHKAKGLEFPIVIFPFANENMYKRMDKKLWLPLDADAFNGFEEVLVNEKKEVENYGEVAAELYYEEEHKMELDAFNVLYVALTRAEKALYVISEKDLTKDGEHKTDLYSGLFIDYLKKKGLWKDDERSYSFGTLEENTSASTVTSHENITYRYTYKNRPGFRILTKSGMLWDTDRQEAISKGNLIHHLLGLVETEKDVDAAFDFLMRNGDMASNDIKSIKKSILQVLSHPELAVYFQPGKIIKNEKDIITEKGRILRPDKIVFQGNYAHLIDYKTGGPDPRYKEQLYTYSDALEAMGYQVQNRLLVYINDRIIVERV</sequence>
<dbReference type="STRING" id="641691.SAMN05421636_101366"/>
<dbReference type="Proteomes" id="UP000199109">
    <property type="component" value="Unassembled WGS sequence"/>
</dbReference>
<dbReference type="GO" id="GO:0000725">
    <property type="term" value="P:recombinational repair"/>
    <property type="evidence" value="ECO:0007669"/>
    <property type="project" value="TreeGrafter"/>
</dbReference>
<evidence type="ECO:0000313" key="12">
    <source>
        <dbReference type="Proteomes" id="UP000199109"/>
    </source>
</evidence>
<evidence type="ECO:0000313" key="11">
    <source>
        <dbReference type="EMBL" id="SDD66994.1"/>
    </source>
</evidence>
<dbReference type="InterPro" id="IPR027417">
    <property type="entry name" value="P-loop_NTPase"/>
</dbReference>
<name>A0A1G6WMG8_9FLAO</name>